<reference evidence="2" key="3">
    <citation type="submission" date="2022-03" db="EMBL/GenBank/DDBJ databases">
        <authorList>
            <person name="Ryngajllo M."/>
            <person name="Jacek P."/>
            <person name="Kubiak K."/>
        </authorList>
    </citation>
    <scope>NUCLEOTIDE SEQUENCE</scope>
    <source>
        <strain evidence="2">SI1</strain>
    </source>
</reference>
<dbReference type="RefSeq" id="WP_003621501.1">
    <property type="nucleotide sequence ID" value="NZ_BJNN01000177.1"/>
</dbReference>
<evidence type="ECO:0000313" key="3">
    <source>
        <dbReference type="Proteomes" id="UP000319478"/>
    </source>
</evidence>
<name>A0AAW5ERY3_NOVHA</name>
<dbReference type="Proteomes" id="UP000319478">
    <property type="component" value="Unassembled WGS sequence"/>
</dbReference>
<sequence length="75" mass="8316">MFESSIVEINGITLGVVLRDHRDGPCSFRALHERTIQMNGRSYATMEDARAHARSLMRMGNACRPMPEAACGLHA</sequence>
<organism evidence="2 4">
    <name type="scientific">Novacetimonas hansenii</name>
    <name type="common">Komagataeibacter hansenii</name>
    <dbReference type="NCBI Taxonomy" id="436"/>
    <lineage>
        <taxon>Bacteria</taxon>
        <taxon>Pseudomonadati</taxon>
        <taxon>Pseudomonadota</taxon>
        <taxon>Alphaproteobacteria</taxon>
        <taxon>Acetobacterales</taxon>
        <taxon>Acetobacteraceae</taxon>
        <taxon>Novacetimonas</taxon>
    </lineage>
</organism>
<dbReference type="EMBL" id="BJNN01000177">
    <property type="protein sequence ID" value="GEC65182.1"/>
    <property type="molecule type" value="Genomic_DNA"/>
</dbReference>
<comment type="caution">
    <text evidence="2">The sequence shown here is derived from an EMBL/GenBank/DDBJ whole genome shotgun (WGS) entry which is preliminary data.</text>
</comment>
<evidence type="ECO:0008006" key="5">
    <source>
        <dbReference type="Google" id="ProtNLM"/>
    </source>
</evidence>
<reference evidence="1 3" key="1">
    <citation type="submission" date="2019-06" db="EMBL/GenBank/DDBJ databases">
        <title>Whole genome shotgun sequence of Komagataeibacter hansenii NBRC 14820.</title>
        <authorList>
            <person name="Hosoyama A."/>
            <person name="Uohara A."/>
            <person name="Ohji S."/>
            <person name="Ichikawa N."/>
        </authorList>
    </citation>
    <scope>NUCLEOTIDE SEQUENCE [LARGE SCALE GENOMIC DNA]</scope>
    <source>
        <strain evidence="1 3">NBRC 14820</strain>
    </source>
</reference>
<dbReference type="EMBL" id="JAIBCX010000005">
    <property type="protein sequence ID" value="MCJ8353065.1"/>
    <property type="molecule type" value="Genomic_DNA"/>
</dbReference>
<keyword evidence="3" id="KW-1185">Reference proteome</keyword>
<evidence type="ECO:0000313" key="2">
    <source>
        <dbReference type="EMBL" id="MCJ8353065.1"/>
    </source>
</evidence>
<dbReference type="AlphaFoldDB" id="A0AAW5ERY3"/>
<evidence type="ECO:0000313" key="1">
    <source>
        <dbReference type="EMBL" id="GEC65182.1"/>
    </source>
</evidence>
<proteinExistence type="predicted"/>
<accession>A0AAW5ERY3</accession>
<dbReference type="Proteomes" id="UP001202887">
    <property type="component" value="Unassembled WGS sequence"/>
</dbReference>
<protein>
    <recommendedName>
        <fullName evidence="5">DUF1488 family protein</fullName>
    </recommendedName>
</protein>
<evidence type="ECO:0000313" key="4">
    <source>
        <dbReference type="Proteomes" id="UP001202887"/>
    </source>
</evidence>
<dbReference type="GeneID" id="61366245"/>
<reference evidence="2" key="2">
    <citation type="journal article" date="2021" name="Polymers (Basel)">
        <title>Highly Stretchable Bacterial Cellulose Produced by Komagataeibacter hansenii SI1.</title>
        <authorList>
            <person name="Cielecka I."/>
            <person name="Ryngajllo M."/>
            <person name="Maniukiewicz W."/>
            <person name="Bielecki S."/>
        </authorList>
    </citation>
    <scope>NUCLEOTIDE SEQUENCE</scope>
    <source>
        <strain evidence="2">SI1</strain>
    </source>
</reference>
<gene>
    <name evidence="1" type="ORF">GHA01_30310</name>
    <name evidence="2" type="ORF">K1W68_03515</name>
</gene>